<dbReference type="PROSITE" id="PS50977">
    <property type="entry name" value="HTH_TETR_2"/>
    <property type="match status" value="1"/>
</dbReference>
<dbReference type="InterPro" id="IPR041347">
    <property type="entry name" value="MftR_C"/>
</dbReference>
<dbReference type="InterPro" id="IPR009057">
    <property type="entry name" value="Homeodomain-like_sf"/>
</dbReference>
<keyword evidence="3" id="KW-0804">Transcription</keyword>
<dbReference type="EMBL" id="NCEQ01000011">
    <property type="protein sequence ID" value="OYX55843.1"/>
    <property type="molecule type" value="Genomic_DNA"/>
</dbReference>
<dbReference type="InterPro" id="IPR050109">
    <property type="entry name" value="HTH-type_TetR-like_transc_reg"/>
</dbReference>
<dbReference type="Pfam" id="PF17754">
    <property type="entry name" value="TetR_C_14"/>
    <property type="match status" value="1"/>
</dbReference>
<comment type="caution">
    <text evidence="6">The sequence shown here is derived from an EMBL/GenBank/DDBJ whole genome shotgun (WGS) entry which is preliminary data.</text>
</comment>
<evidence type="ECO:0000256" key="2">
    <source>
        <dbReference type="ARBA" id="ARBA00023125"/>
    </source>
</evidence>
<dbReference type="SUPFAM" id="SSF46689">
    <property type="entry name" value="Homeodomain-like"/>
    <property type="match status" value="1"/>
</dbReference>
<evidence type="ECO:0000256" key="3">
    <source>
        <dbReference type="ARBA" id="ARBA00023163"/>
    </source>
</evidence>
<dbReference type="PANTHER" id="PTHR30055:SF238">
    <property type="entry name" value="MYCOFACTOCIN BIOSYNTHESIS TRANSCRIPTIONAL REGULATOR MFTR-RELATED"/>
    <property type="match status" value="1"/>
</dbReference>
<dbReference type="Proteomes" id="UP000216147">
    <property type="component" value="Unassembled WGS sequence"/>
</dbReference>
<proteinExistence type="predicted"/>
<dbReference type="GO" id="GO:0000976">
    <property type="term" value="F:transcription cis-regulatory region binding"/>
    <property type="evidence" value="ECO:0007669"/>
    <property type="project" value="TreeGrafter"/>
</dbReference>
<evidence type="ECO:0000313" key="6">
    <source>
        <dbReference type="EMBL" id="OYX55843.1"/>
    </source>
</evidence>
<evidence type="ECO:0000256" key="4">
    <source>
        <dbReference type="PROSITE-ProRule" id="PRU00335"/>
    </source>
</evidence>
<protein>
    <submittedName>
        <fullName evidence="6">TetR family transcriptional regulator</fullName>
    </submittedName>
</protein>
<dbReference type="Gene3D" id="1.10.10.60">
    <property type="entry name" value="Homeodomain-like"/>
    <property type="match status" value="1"/>
</dbReference>
<keyword evidence="2 4" id="KW-0238">DNA-binding</keyword>
<dbReference type="Gene3D" id="1.10.357.10">
    <property type="entry name" value="Tetracycline Repressor, domain 2"/>
    <property type="match status" value="1"/>
</dbReference>
<name>A0A258HHM0_9CAUL</name>
<dbReference type="InterPro" id="IPR001647">
    <property type="entry name" value="HTH_TetR"/>
</dbReference>
<dbReference type="Pfam" id="PF00440">
    <property type="entry name" value="TetR_N"/>
    <property type="match status" value="1"/>
</dbReference>
<dbReference type="PRINTS" id="PR00455">
    <property type="entry name" value="HTHTETR"/>
</dbReference>
<dbReference type="GO" id="GO:0003700">
    <property type="term" value="F:DNA-binding transcription factor activity"/>
    <property type="evidence" value="ECO:0007669"/>
    <property type="project" value="TreeGrafter"/>
</dbReference>
<feature type="DNA-binding region" description="H-T-H motif" evidence="4">
    <location>
        <begin position="40"/>
        <end position="59"/>
    </location>
</feature>
<dbReference type="InterPro" id="IPR023772">
    <property type="entry name" value="DNA-bd_HTH_TetR-type_CS"/>
</dbReference>
<keyword evidence="1" id="KW-0805">Transcription regulation</keyword>
<evidence type="ECO:0000256" key="1">
    <source>
        <dbReference type="ARBA" id="ARBA00023015"/>
    </source>
</evidence>
<accession>A0A258HHM0</accession>
<evidence type="ECO:0000259" key="5">
    <source>
        <dbReference type="PROSITE" id="PS50977"/>
    </source>
</evidence>
<dbReference type="PANTHER" id="PTHR30055">
    <property type="entry name" value="HTH-TYPE TRANSCRIPTIONAL REGULATOR RUTR"/>
    <property type="match status" value="1"/>
</dbReference>
<feature type="domain" description="HTH tetR-type" evidence="5">
    <location>
        <begin position="17"/>
        <end position="77"/>
    </location>
</feature>
<reference evidence="6" key="1">
    <citation type="submission" date="2017-03" db="EMBL/GenBank/DDBJ databases">
        <title>Lifting the veil on microbial sulfur biogeochemistry in mining wastewaters.</title>
        <authorList>
            <person name="Kantor R.S."/>
            <person name="Colenbrander Nelson T."/>
            <person name="Marshall S."/>
            <person name="Bennett D."/>
            <person name="Apte S."/>
            <person name="Camacho D."/>
            <person name="Thomas B.C."/>
            <person name="Warren L.A."/>
            <person name="Banfield J.F."/>
        </authorList>
    </citation>
    <scope>NUCLEOTIDE SEQUENCE [LARGE SCALE GENOMIC DNA]</scope>
    <source>
        <strain evidence="6">32-68-21</strain>
    </source>
</reference>
<dbReference type="AlphaFoldDB" id="A0A258HHM0"/>
<dbReference type="PROSITE" id="PS01081">
    <property type="entry name" value="HTH_TETR_1"/>
    <property type="match status" value="1"/>
</dbReference>
<sequence>MQAVQDKISGLRERKRADTHARVHSAAMALFSRKGFEATTLDDIAIAAGVSRRSLFHYFASKEDIVLSTKAGLGDLIEAAVARRPADEPLLAMAENALTDMASDFQGPGPRALARLIHDTPALRSGDQARYEALEGRLARAMAARKGLAPDDLQTRVVATTAIGVLRMATGAWLASDDERGPEVHGKAAFAALRRTLAD</sequence>
<organism evidence="6">
    <name type="scientific">Brevundimonas subvibrioides</name>
    <dbReference type="NCBI Taxonomy" id="74313"/>
    <lineage>
        <taxon>Bacteria</taxon>
        <taxon>Pseudomonadati</taxon>
        <taxon>Pseudomonadota</taxon>
        <taxon>Alphaproteobacteria</taxon>
        <taxon>Caulobacterales</taxon>
        <taxon>Caulobacteraceae</taxon>
        <taxon>Brevundimonas</taxon>
    </lineage>
</organism>
<gene>
    <name evidence="6" type="ORF">B7Y86_11715</name>
</gene>